<dbReference type="InterPro" id="IPR023780">
    <property type="entry name" value="Chromo_domain"/>
</dbReference>
<dbReference type="AlphaFoldDB" id="A0A2P6NAB5"/>
<dbReference type="CDD" id="cd04370">
    <property type="entry name" value="BAH"/>
    <property type="match status" value="1"/>
</dbReference>
<dbReference type="PROSITE" id="PS51038">
    <property type="entry name" value="BAH"/>
    <property type="match status" value="1"/>
</dbReference>
<dbReference type="InterPro" id="IPR018117">
    <property type="entry name" value="C5_DNA_meth_AS"/>
</dbReference>
<dbReference type="PROSITE" id="PS00094">
    <property type="entry name" value="C5_MTASE_1"/>
    <property type="match status" value="1"/>
</dbReference>
<dbReference type="NCBIfam" id="TIGR00675">
    <property type="entry name" value="dcm"/>
    <property type="match status" value="1"/>
</dbReference>
<dbReference type="CDD" id="cd00024">
    <property type="entry name" value="CD_CSD"/>
    <property type="match status" value="1"/>
</dbReference>
<keyword evidence="4 9" id="KW-0808">Transferase</keyword>
<dbReference type="EC" id="2.1.1.37" evidence="2"/>
<dbReference type="InterPro" id="IPR001525">
    <property type="entry name" value="C5_MeTfrase"/>
</dbReference>
<evidence type="ECO:0000256" key="1">
    <source>
        <dbReference type="ARBA" id="ARBA00004123"/>
    </source>
</evidence>
<dbReference type="EMBL" id="MDYQ01000135">
    <property type="protein sequence ID" value="PRP80891.1"/>
    <property type="molecule type" value="Genomic_DNA"/>
</dbReference>
<keyword evidence="13" id="KW-1185">Reference proteome</keyword>
<evidence type="ECO:0000256" key="4">
    <source>
        <dbReference type="ARBA" id="ARBA00022679"/>
    </source>
</evidence>
<dbReference type="OrthoDB" id="5376140at2759"/>
<dbReference type="Gene3D" id="3.90.120.10">
    <property type="entry name" value="DNA Methylase, subunit A, domain 2"/>
    <property type="match status" value="1"/>
</dbReference>
<comment type="caution">
    <text evidence="12">The sequence shown here is derived from an EMBL/GenBank/DDBJ whole genome shotgun (WGS) entry which is preliminary data.</text>
</comment>
<protein>
    <recommendedName>
        <fullName evidence="2">DNA (cytosine-5-)-methyltransferase</fullName>
        <ecNumber evidence="2">2.1.1.37</ecNumber>
    </recommendedName>
</protein>
<dbReference type="Gene3D" id="3.40.50.150">
    <property type="entry name" value="Vaccinia Virus protein VP39"/>
    <property type="match status" value="2"/>
</dbReference>
<evidence type="ECO:0000313" key="12">
    <source>
        <dbReference type="EMBL" id="PRP80891.1"/>
    </source>
</evidence>
<keyword evidence="5 9" id="KW-0949">S-adenosyl-L-methionine</keyword>
<comment type="subcellular location">
    <subcellularLocation>
        <location evidence="1">Nucleus</location>
    </subcellularLocation>
</comment>
<dbReference type="Pfam" id="PF00145">
    <property type="entry name" value="DNA_methylase"/>
    <property type="match status" value="2"/>
</dbReference>
<dbReference type="PROSITE" id="PS00095">
    <property type="entry name" value="C5_MTASE_2"/>
    <property type="match status" value="1"/>
</dbReference>
<dbReference type="Gene3D" id="2.30.30.490">
    <property type="match status" value="1"/>
</dbReference>
<gene>
    <name evidence="12" type="ORF">PROFUN_11332</name>
</gene>
<keyword evidence="3 9" id="KW-0489">Methyltransferase</keyword>
<evidence type="ECO:0000313" key="13">
    <source>
        <dbReference type="Proteomes" id="UP000241769"/>
    </source>
</evidence>
<dbReference type="GO" id="GO:0044027">
    <property type="term" value="P:negative regulation of gene expression via chromosomal CpG island methylation"/>
    <property type="evidence" value="ECO:0007669"/>
    <property type="project" value="TreeGrafter"/>
</dbReference>
<dbReference type="InParanoid" id="A0A2P6NAB5"/>
<dbReference type="InterPro" id="IPR031303">
    <property type="entry name" value="C5_meth_CS"/>
</dbReference>
<keyword evidence="6" id="KW-0238">DNA-binding</keyword>
<dbReference type="GO" id="GO:0003886">
    <property type="term" value="F:DNA (cytosine-5-)-methyltransferase activity"/>
    <property type="evidence" value="ECO:0007669"/>
    <property type="project" value="UniProtKB-EC"/>
</dbReference>
<dbReference type="Gene3D" id="2.40.50.40">
    <property type="match status" value="2"/>
</dbReference>
<comment type="catalytic activity">
    <reaction evidence="8">
        <text>a 2'-deoxycytidine in DNA + S-adenosyl-L-methionine = a 5-methyl-2'-deoxycytidine in DNA + S-adenosyl-L-homocysteine + H(+)</text>
        <dbReference type="Rhea" id="RHEA:13681"/>
        <dbReference type="Rhea" id="RHEA-COMP:11369"/>
        <dbReference type="Rhea" id="RHEA-COMP:11370"/>
        <dbReference type="ChEBI" id="CHEBI:15378"/>
        <dbReference type="ChEBI" id="CHEBI:57856"/>
        <dbReference type="ChEBI" id="CHEBI:59789"/>
        <dbReference type="ChEBI" id="CHEBI:85452"/>
        <dbReference type="ChEBI" id="CHEBI:85454"/>
        <dbReference type="EC" id="2.1.1.37"/>
    </reaction>
</comment>
<dbReference type="SUPFAM" id="SSF54160">
    <property type="entry name" value="Chromo domain-like"/>
    <property type="match status" value="2"/>
</dbReference>
<proteinExistence type="inferred from homology"/>
<reference evidence="12 13" key="1">
    <citation type="journal article" date="2018" name="Genome Biol. Evol.">
        <title>Multiple Roots of Fruiting Body Formation in Amoebozoa.</title>
        <authorList>
            <person name="Hillmann F."/>
            <person name="Forbes G."/>
            <person name="Novohradska S."/>
            <person name="Ferling I."/>
            <person name="Riege K."/>
            <person name="Groth M."/>
            <person name="Westermann M."/>
            <person name="Marz M."/>
            <person name="Spaller T."/>
            <person name="Winckler T."/>
            <person name="Schaap P."/>
            <person name="Glockner G."/>
        </authorList>
    </citation>
    <scope>NUCLEOTIDE SEQUENCE [LARGE SCALE GENOMIC DNA]</scope>
    <source>
        <strain evidence="12 13">Jena</strain>
    </source>
</reference>
<dbReference type="PANTHER" id="PTHR10629">
    <property type="entry name" value="CYTOSINE-SPECIFIC METHYLTRANSFERASE"/>
    <property type="match status" value="1"/>
</dbReference>
<organism evidence="12 13">
    <name type="scientific">Planoprotostelium fungivorum</name>
    <dbReference type="NCBI Taxonomy" id="1890364"/>
    <lineage>
        <taxon>Eukaryota</taxon>
        <taxon>Amoebozoa</taxon>
        <taxon>Evosea</taxon>
        <taxon>Variosea</taxon>
        <taxon>Cavosteliida</taxon>
        <taxon>Cavosteliaceae</taxon>
        <taxon>Planoprotostelium</taxon>
    </lineage>
</organism>
<dbReference type="Pfam" id="PF00385">
    <property type="entry name" value="Chromo"/>
    <property type="match status" value="2"/>
</dbReference>
<dbReference type="SUPFAM" id="SSF53335">
    <property type="entry name" value="S-adenosyl-L-methionine-dependent methyltransferases"/>
    <property type="match status" value="2"/>
</dbReference>
<dbReference type="Pfam" id="PF01426">
    <property type="entry name" value="BAH"/>
    <property type="match status" value="1"/>
</dbReference>
<comment type="similarity">
    <text evidence="9">Belongs to the class I-like SAM-binding methyltransferase superfamily. C5-methyltransferase family.</text>
</comment>
<evidence type="ECO:0000256" key="2">
    <source>
        <dbReference type="ARBA" id="ARBA00011975"/>
    </source>
</evidence>
<evidence type="ECO:0000256" key="9">
    <source>
        <dbReference type="PROSITE-ProRule" id="PRU01016"/>
    </source>
</evidence>
<dbReference type="PROSITE" id="PS51679">
    <property type="entry name" value="SAM_MT_C5"/>
    <property type="match status" value="1"/>
</dbReference>
<dbReference type="STRING" id="1890364.A0A2P6NAB5"/>
<dbReference type="InterPro" id="IPR029063">
    <property type="entry name" value="SAM-dependent_MTases_sf"/>
</dbReference>
<dbReference type="InterPro" id="IPR001025">
    <property type="entry name" value="BAH_dom"/>
</dbReference>
<evidence type="ECO:0000256" key="5">
    <source>
        <dbReference type="ARBA" id="ARBA00022691"/>
    </source>
</evidence>
<accession>A0A2P6NAB5</accession>
<evidence type="ECO:0000256" key="8">
    <source>
        <dbReference type="ARBA" id="ARBA00047422"/>
    </source>
</evidence>
<evidence type="ECO:0000256" key="3">
    <source>
        <dbReference type="ARBA" id="ARBA00022603"/>
    </source>
</evidence>
<feature type="active site" evidence="9">
    <location>
        <position position="466"/>
    </location>
</feature>
<dbReference type="SMART" id="SM00298">
    <property type="entry name" value="CHROMO"/>
    <property type="match status" value="2"/>
</dbReference>
<dbReference type="PROSITE" id="PS50013">
    <property type="entry name" value="CHROMO_2"/>
    <property type="match status" value="2"/>
</dbReference>
<dbReference type="InterPro" id="IPR050390">
    <property type="entry name" value="C5-Methyltransferase"/>
</dbReference>
<dbReference type="InterPro" id="IPR000953">
    <property type="entry name" value="Chromo/chromo_shadow_dom"/>
</dbReference>
<evidence type="ECO:0000256" key="6">
    <source>
        <dbReference type="ARBA" id="ARBA00023125"/>
    </source>
</evidence>
<dbReference type="GO" id="GO:0032259">
    <property type="term" value="P:methylation"/>
    <property type="evidence" value="ECO:0007669"/>
    <property type="project" value="UniProtKB-KW"/>
</dbReference>
<dbReference type="GO" id="GO:0005634">
    <property type="term" value="C:nucleus"/>
    <property type="evidence" value="ECO:0007669"/>
    <property type="project" value="UniProtKB-SubCell"/>
</dbReference>
<dbReference type="InterPro" id="IPR043151">
    <property type="entry name" value="BAH_sf"/>
</dbReference>
<evidence type="ECO:0000259" key="10">
    <source>
        <dbReference type="PROSITE" id="PS50013"/>
    </source>
</evidence>
<dbReference type="PANTHER" id="PTHR10629:SF52">
    <property type="entry name" value="DNA (CYTOSINE-5)-METHYLTRANSFERASE 1"/>
    <property type="match status" value="1"/>
</dbReference>
<evidence type="ECO:0000259" key="11">
    <source>
        <dbReference type="PROSITE" id="PS51038"/>
    </source>
</evidence>
<sequence length="726" mass="83989">MKYECSFVDRPGSRVDSGSINITQFDLLGSEFYVGDCVYLKPEVEEEPFWILRIDRIYKDPDENIYFRGRWFYNNHDTELGRIGLMGNNKELFLGFDEEQHEFDTQMIEGQCTVNYVPPGSPIPDLHRTKDRWFYRFYYDEKTKSFLDAEPGTPTKFPPHYKPKMLDVFSGAGGLSQGLRMAGIEAKWAVESDEAATKTYRKNFPHVKMYGEAEIMQRKTQILLGAIGGSKARKDIVIQRGDPRMWLRDEDSSDEYDVEEITDEQINEETGEEEYLIYWKGYAYAQAMWQPLSNLNCPDLLKAFKEGRPQIIEREIFDPNQEEDEGQYKVSHIVDHRASGGKREFKIRWAGWSEQHDTWQTEIHPTFVKLFDLLRAGAVVDEITQVRFNGLFKRAEEESNLIVTVRFVLPNSDRDQLIELPWSSLISSVRDQIEEQFVRHKLKYWMDRRNMITDDNVDIVVGGPPCQSISPANRSKNHADASAEPAEEAITRMMVVFFEIVSTVQPKYVIFENVEAIEFPKNKTLVRGMLRMLIHNDYQVIKQRLLASDYGVPQNRKRFILIAAKRGYQLTTIKPPPCLPVSKWNAISDIYDRSEEVDLDGGSFHLREESSSLQPTSSITVDLRMPSKLYEGWDKERSPPTNDPEWKKPSRTLLCKGDRTLTVRELARIQSFPDSFRFKGKRTAQQKQIGNAVPPLLAKAIGTSILRNMRGLQKEDVIKRPKHVAS</sequence>
<keyword evidence="7" id="KW-0539">Nucleus</keyword>
<dbReference type="GO" id="GO:0003677">
    <property type="term" value="F:DNA binding"/>
    <property type="evidence" value="ECO:0007669"/>
    <property type="project" value="UniProtKB-KW"/>
</dbReference>
<dbReference type="GO" id="GO:0003682">
    <property type="term" value="F:chromatin binding"/>
    <property type="evidence" value="ECO:0007669"/>
    <property type="project" value="InterPro"/>
</dbReference>
<feature type="domain" description="Chromo" evidence="10">
    <location>
        <begin position="256"/>
        <end position="306"/>
    </location>
</feature>
<feature type="domain" description="Chromo" evidence="10">
    <location>
        <begin position="328"/>
        <end position="362"/>
    </location>
</feature>
<dbReference type="InterPro" id="IPR016197">
    <property type="entry name" value="Chromo-like_dom_sf"/>
</dbReference>
<evidence type="ECO:0000256" key="7">
    <source>
        <dbReference type="ARBA" id="ARBA00023242"/>
    </source>
</evidence>
<feature type="domain" description="BAH" evidence="11">
    <location>
        <begin position="30"/>
        <end position="150"/>
    </location>
</feature>
<dbReference type="SMART" id="SM00439">
    <property type="entry name" value="BAH"/>
    <property type="match status" value="1"/>
</dbReference>
<dbReference type="Proteomes" id="UP000241769">
    <property type="component" value="Unassembled WGS sequence"/>
</dbReference>
<name>A0A2P6NAB5_9EUKA</name>